<accession>A0A0D8L614</accession>
<dbReference type="Gene3D" id="3.30.1370.150">
    <property type="entry name" value="Uncharacterised protein PF10928, DUF2810"/>
    <property type="match status" value="1"/>
</dbReference>
<dbReference type="EMBL" id="JZSH01000159">
    <property type="protein sequence ID" value="KJF77335.1"/>
    <property type="molecule type" value="Genomic_DNA"/>
</dbReference>
<keyword evidence="1" id="KW-0175">Coiled coil</keyword>
<dbReference type="AlphaFoldDB" id="A0A0D8L614"/>
<evidence type="ECO:0000256" key="1">
    <source>
        <dbReference type="SAM" id="Coils"/>
    </source>
</evidence>
<feature type="coiled-coil region" evidence="1">
    <location>
        <begin position="9"/>
        <end position="62"/>
    </location>
</feature>
<sequence>MKEKEKAQIKLLSDRLDLTRHQMENMLQKNETEKYAELEKEKAALETEIARLKELRSRKLSKEAQKLVDMPFKRSITKKEQADIGKLKKAVRGLIIVHPMTALGREMGLDDMTGFSGTDF</sequence>
<evidence type="ECO:0000313" key="3">
    <source>
        <dbReference type="Proteomes" id="UP000032582"/>
    </source>
</evidence>
<comment type="caution">
    <text evidence="2">The sequence shown here is derived from an EMBL/GenBank/DDBJ whole genome shotgun (WGS) entry which is preliminary data.</text>
</comment>
<organism evidence="2 3">
    <name type="scientific">Morganella morganii</name>
    <name type="common">Proteus morganii</name>
    <dbReference type="NCBI Taxonomy" id="582"/>
    <lineage>
        <taxon>Bacteria</taxon>
        <taxon>Pseudomonadati</taxon>
        <taxon>Pseudomonadota</taxon>
        <taxon>Gammaproteobacteria</taxon>
        <taxon>Enterobacterales</taxon>
        <taxon>Morganellaceae</taxon>
        <taxon>Morganella</taxon>
    </lineage>
</organism>
<dbReference type="PATRIC" id="fig|582.24.peg.4219"/>
<dbReference type="Proteomes" id="UP000032582">
    <property type="component" value="Unassembled WGS sequence"/>
</dbReference>
<protein>
    <recommendedName>
        <fullName evidence="4">YibL family ribosome-associated protein</fullName>
    </recommendedName>
</protein>
<evidence type="ECO:0000313" key="2">
    <source>
        <dbReference type="EMBL" id="KJF77335.1"/>
    </source>
</evidence>
<dbReference type="Gene3D" id="4.10.860.10">
    <property type="entry name" value="UVR domain"/>
    <property type="match status" value="1"/>
</dbReference>
<dbReference type="InterPro" id="IPR021230">
    <property type="entry name" value="DUF2810"/>
</dbReference>
<proteinExistence type="predicted"/>
<evidence type="ECO:0008006" key="4">
    <source>
        <dbReference type="Google" id="ProtNLM"/>
    </source>
</evidence>
<dbReference type="NCBIfam" id="NF008244">
    <property type="entry name" value="PRK11020.1"/>
    <property type="match status" value="1"/>
</dbReference>
<gene>
    <name evidence="2" type="ORF">UA45_13320</name>
</gene>
<dbReference type="Pfam" id="PF10928">
    <property type="entry name" value="DUF2810"/>
    <property type="match status" value="1"/>
</dbReference>
<reference evidence="2 3" key="1">
    <citation type="submission" date="2015-02" db="EMBL/GenBank/DDBJ databases">
        <title>Whole genome shotgun sequencing of cultured foodborne pathogen.</title>
        <authorList>
            <person name="Timme R."/>
            <person name="Allard M.W."/>
            <person name="Strain E."/>
            <person name="Evans P.S."/>
            <person name="Brown E."/>
        </authorList>
    </citation>
    <scope>NUCLEOTIDE SEQUENCE [LARGE SCALE GENOMIC DNA]</scope>
    <source>
        <strain evidence="2 3">GCSL-TSO-24</strain>
    </source>
</reference>
<name>A0A0D8L614_MORMO</name>